<dbReference type="PANTHER" id="PTHR40455:SF1">
    <property type="entry name" value="ANTITOXIN HIGA"/>
    <property type="match status" value="1"/>
</dbReference>
<dbReference type="Proteomes" id="UP000548504">
    <property type="component" value="Unassembled WGS sequence"/>
</dbReference>
<dbReference type="RefSeq" id="WP_185656592.1">
    <property type="nucleotide sequence ID" value="NZ_JACLAG010000010.1"/>
</dbReference>
<sequence length="68" mass="7582">MKYAHEINAAGNLSQHGYEEALKTVEHLLEHQPDSPLVDILCDKISKYEDSAPELSEFNERIAGSPTT</sequence>
<dbReference type="InterPro" id="IPR039060">
    <property type="entry name" value="Antitox_HigA"/>
</dbReference>
<dbReference type="EMBL" id="JACLAG010000010">
    <property type="protein sequence ID" value="MBC2622720.1"/>
    <property type="molecule type" value="Genomic_DNA"/>
</dbReference>
<protein>
    <submittedName>
        <fullName evidence="1">Uncharacterized protein</fullName>
    </submittedName>
</protein>
<evidence type="ECO:0000313" key="1">
    <source>
        <dbReference type="EMBL" id="MBC2622720.1"/>
    </source>
</evidence>
<comment type="caution">
    <text evidence="1">The sequence shown here is derived from an EMBL/GenBank/DDBJ whole genome shotgun (WGS) entry which is preliminary data.</text>
</comment>
<organism evidence="1 2">
    <name type="scientific">Citrobacter cronae</name>
    <dbReference type="NCBI Taxonomy" id="1748967"/>
    <lineage>
        <taxon>Bacteria</taxon>
        <taxon>Pseudomonadati</taxon>
        <taxon>Pseudomonadota</taxon>
        <taxon>Gammaproteobacteria</taxon>
        <taxon>Enterobacterales</taxon>
        <taxon>Enterobacteriaceae</taxon>
        <taxon>Citrobacter</taxon>
        <taxon>Citrobacter freundii complex</taxon>
    </lineage>
</organism>
<accession>A0A7X1BTC8</accession>
<proteinExistence type="predicted"/>
<dbReference type="GO" id="GO:0006355">
    <property type="term" value="P:regulation of DNA-templated transcription"/>
    <property type="evidence" value="ECO:0007669"/>
    <property type="project" value="InterPro"/>
</dbReference>
<dbReference type="PANTHER" id="PTHR40455">
    <property type="entry name" value="ANTITOXIN HIGA"/>
    <property type="match status" value="1"/>
</dbReference>
<dbReference type="GO" id="GO:0001046">
    <property type="term" value="F:core promoter sequence-specific DNA binding"/>
    <property type="evidence" value="ECO:0007669"/>
    <property type="project" value="TreeGrafter"/>
</dbReference>
<name>A0A7X1BTC8_9ENTR</name>
<reference evidence="1 2" key="1">
    <citation type="submission" date="2020-08" db="EMBL/GenBank/DDBJ databases">
        <title>Emergence and comparative genomics analysis of Citrobacter in Fennec fox imported from North Africa to China.</title>
        <authorList>
            <person name="Zheng B."/>
        </authorList>
    </citation>
    <scope>NUCLEOTIDE SEQUENCE [LARGE SCALE GENOMIC DNA]</scope>
    <source>
        <strain evidence="1 2">FF141</strain>
    </source>
</reference>
<gene>
    <name evidence="1" type="ORF">H7I73_24070</name>
</gene>
<evidence type="ECO:0000313" key="2">
    <source>
        <dbReference type="Proteomes" id="UP000548504"/>
    </source>
</evidence>
<dbReference type="AlphaFoldDB" id="A0A7X1BTC8"/>